<reference evidence="2" key="1">
    <citation type="submission" date="2020-05" db="EMBL/GenBank/DDBJ databases">
        <title>Phylogenomic resolution of chytrid fungi.</title>
        <authorList>
            <person name="Stajich J.E."/>
            <person name="Amses K."/>
            <person name="Simmons R."/>
            <person name="Seto K."/>
            <person name="Myers J."/>
            <person name="Bonds A."/>
            <person name="Quandt C.A."/>
            <person name="Barry K."/>
            <person name="Liu P."/>
            <person name="Grigoriev I."/>
            <person name="Longcore J.E."/>
            <person name="James T.Y."/>
        </authorList>
    </citation>
    <scope>NUCLEOTIDE SEQUENCE</scope>
    <source>
        <strain evidence="2">JEL0513</strain>
    </source>
</reference>
<feature type="compositionally biased region" description="Polar residues" evidence="1">
    <location>
        <begin position="56"/>
        <end position="69"/>
    </location>
</feature>
<feature type="region of interest" description="Disordered" evidence="1">
    <location>
        <begin position="200"/>
        <end position="220"/>
    </location>
</feature>
<comment type="caution">
    <text evidence="2">The sequence shown here is derived from an EMBL/GenBank/DDBJ whole genome shotgun (WGS) entry which is preliminary data.</text>
</comment>
<protein>
    <submittedName>
        <fullName evidence="2">Uncharacterized protein</fullName>
    </submittedName>
</protein>
<feature type="compositionally biased region" description="Acidic residues" evidence="1">
    <location>
        <begin position="171"/>
        <end position="181"/>
    </location>
</feature>
<sequence>MSKNEGGLGQNEGGRMTVNLPPQVTLKKLDRSKVAPPSIPMDPDVQKSGAEVHLSPGSNKRSHQIFSASDNKKELENYFDAQKRHFSETQIGMEFSASFQYDDRQENCEQNAEMDVESLYMKGEEKNEYFQAIGNGGEDSDMDSKGESSEKVGFDSDEEITRNDEAQQQNPEDDDSGEENEGNFYQDHYQELNGKLQEVHDNSEQEEFLEEDPQDNSDTMSSVKLESFEQVVLINNKKYFKLIDSQDLTSELHKSFPIADIQQNIQAYTVKMAEKVQEISAELKLFHDFKIEAIALMEKAKLDAQISLESIRTKRIGAQKHAQSLLANGGGLSGLLNAANDYSNITPKKNI</sequence>
<organism evidence="2 3">
    <name type="scientific">Physocladia obscura</name>
    <dbReference type="NCBI Taxonomy" id="109957"/>
    <lineage>
        <taxon>Eukaryota</taxon>
        <taxon>Fungi</taxon>
        <taxon>Fungi incertae sedis</taxon>
        <taxon>Chytridiomycota</taxon>
        <taxon>Chytridiomycota incertae sedis</taxon>
        <taxon>Chytridiomycetes</taxon>
        <taxon>Chytridiales</taxon>
        <taxon>Chytriomycetaceae</taxon>
        <taxon>Physocladia</taxon>
    </lineage>
</organism>
<feature type="compositionally biased region" description="Gly residues" evidence="1">
    <location>
        <begin position="1"/>
        <end position="12"/>
    </location>
</feature>
<gene>
    <name evidence="2" type="ORF">HK100_011311</name>
</gene>
<evidence type="ECO:0000256" key="1">
    <source>
        <dbReference type="SAM" id="MobiDB-lite"/>
    </source>
</evidence>
<feature type="compositionally biased region" description="Basic and acidic residues" evidence="1">
    <location>
        <begin position="142"/>
        <end position="165"/>
    </location>
</feature>
<evidence type="ECO:0000313" key="2">
    <source>
        <dbReference type="EMBL" id="KAJ3124216.1"/>
    </source>
</evidence>
<proteinExistence type="predicted"/>
<dbReference type="EMBL" id="JADGJH010000687">
    <property type="protein sequence ID" value="KAJ3124216.1"/>
    <property type="molecule type" value="Genomic_DNA"/>
</dbReference>
<keyword evidence="3" id="KW-1185">Reference proteome</keyword>
<dbReference type="Proteomes" id="UP001211907">
    <property type="component" value="Unassembled WGS sequence"/>
</dbReference>
<dbReference type="AlphaFoldDB" id="A0AAD5T1J7"/>
<feature type="region of interest" description="Disordered" evidence="1">
    <location>
        <begin position="130"/>
        <end position="182"/>
    </location>
</feature>
<accession>A0AAD5T1J7</accession>
<name>A0AAD5T1J7_9FUNG</name>
<feature type="region of interest" description="Disordered" evidence="1">
    <location>
        <begin position="1"/>
        <end position="69"/>
    </location>
</feature>
<feature type="compositionally biased region" description="Acidic residues" evidence="1">
    <location>
        <begin position="204"/>
        <end position="215"/>
    </location>
</feature>
<evidence type="ECO:0000313" key="3">
    <source>
        <dbReference type="Proteomes" id="UP001211907"/>
    </source>
</evidence>